<dbReference type="Gramene" id="OBART04G00580.1">
    <property type="protein sequence ID" value="OBART04G00580.1"/>
    <property type="gene ID" value="OBART04G00580"/>
</dbReference>
<dbReference type="Proteomes" id="UP000026960">
    <property type="component" value="Chromosome 4"/>
</dbReference>
<proteinExistence type="predicted"/>
<keyword evidence="2" id="KW-1185">Reference proteome</keyword>
<organism evidence="1">
    <name type="scientific">Oryza barthii</name>
    <dbReference type="NCBI Taxonomy" id="65489"/>
    <lineage>
        <taxon>Eukaryota</taxon>
        <taxon>Viridiplantae</taxon>
        <taxon>Streptophyta</taxon>
        <taxon>Embryophyta</taxon>
        <taxon>Tracheophyta</taxon>
        <taxon>Spermatophyta</taxon>
        <taxon>Magnoliopsida</taxon>
        <taxon>Liliopsida</taxon>
        <taxon>Poales</taxon>
        <taxon>Poaceae</taxon>
        <taxon>BOP clade</taxon>
        <taxon>Oryzoideae</taxon>
        <taxon>Oryzeae</taxon>
        <taxon>Oryzinae</taxon>
        <taxon>Oryza</taxon>
    </lineage>
</organism>
<sequence>MAYYSTYYDSIHNSPSIASVVRVPLAQEAAVSPRATRPAVDLAARGLLSLGGLLGAAENGRCCAASP</sequence>
<reference evidence="1" key="2">
    <citation type="submission" date="2015-03" db="UniProtKB">
        <authorList>
            <consortium name="EnsemblPlants"/>
        </authorList>
    </citation>
    <scope>IDENTIFICATION</scope>
</reference>
<dbReference type="PaxDb" id="65489-OBART04G00580.1"/>
<protein>
    <submittedName>
        <fullName evidence="1">Uncharacterized protein</fullName>
    </submittedName>
</protein>
<dbReference type="AlphaFoldDB" id="A0A0D3FRX8"/>
<reference evidence="1" key="1">
    <citation type="journal article" date="2009" name="Rice">
        <title>De Novo Next Generation Sequencing of Plant Genomes.</title>
        <authorList>
            <person name="Rounsley S."/>
            <person name="Marri P.R."/>
            <person name="Yu Y."/>
            <person name="He R."/>
            <person name="Sisneros N."/>
            <person name="Goicoechea J.L."/>
            <person name="Lee S.J."/>
            <person name="Angelova A."/>
            <person name="Kudrna D."/>
            <person name="Luo M."/>
            <person name="Affourtit J."/>
            <person name="Desany B."/>
            <person name="Knight J."/>
            <person name="Niazi F."/>
            <person name="Egholm M."/>
            <person name="Wing R.A."/>
        </authorList>
    </citation>
    <scope>NUCLEOTIDE SEQUENCE [LARGE SCALE GENOMIC DNA]</scope>
    <source>
        <strain evidence="1">cv. IRGC 105608</strain>
    </source>
</reference>
<dbReference type="HOGENOM" id="CLU_2816449_0_0_1"/>
<dbReference type="EnsemblPlants" id="OBART04G00580.1">
    <property type="protein sequence ID" value="OBART04G00580.1"/>
    <property type="gene ID" value="OBART04G00580"/>
</dbReference>
<evidence type="ECO:0000313" key="1">
    <source>
        <dbReference type="EnsemblPlants" id="OBART04G00580.1"/>
    </source>
</evidence>
<accession>A0A0D3FRX8</accession>
<name>A0A0D3FRX8_9ORYZ</name>
<evidence type="ECO:0000313" key="2">
    <source>
        <dbReference type="Proteomes" id="UP000026960"/>
    </source>
</evidence>